<comment type="caution">
    <text evidence="1">The sequence shown here is derived from an EMBL/GenBank/DDBJ whole genome shotgun (WGS) entry which is preliminary data.</text>
</comment>
<dbReference type="EMBL" id="AZBU02000002">
    <property type="protein sequence ID" value="TKR94218.1"/>
    <property type="molecule type" value="Genomic_DNA"/>
</dbReference>
<dbReference type="Proteomes" id="UP000298663">
    <property type="component" value="Unassembled WGS sequence"/>
</dbReference>
<proteinExistence type="predicted"/>
<accession>A0A4U5PCX5</accession>
<evidence type="ECO:0000313" key="2">
    <source>
        <dbReference type="Proteomes" id="UP000298663"/>
    </source>
</evidence>
<evidence type="ECO:0000313" key="1">
    <source>
        <dbReference type="EMBL" id="TKR94218.1"/>
    </source>
</evidence>
<gene>
    <name evidence="1" type="ORF">L596_008530</name>
</gene>
<keyword evidence="2" id="KW-1185">Reference proteome</keyword>
<reference evidence="1 2" key="2">
    <citation type="journal article" date="2019" name="G3 (Bethesda)">
        <title>Hybrid Assembly of the Genome of the Entomopathogenic Nematode Steinernema carpocapsae Identifies the X-Chromosome.</title>
        <authorList>
            <person name="Serra L."/>
            <person name="Macchietto M."/>
            <person name="Macias-Munoz A."/>
            <person name="McGill C.J."/>
            <person name="Rodriguez I.M."/>
            <person name="Rodriguez B."/>
            <person name="Murad R."/>
            <person name="Mortazavi A."/>
        </authorList>
    </citation>
    <scope>NUCLEOTIDE SEQUENCE [LARGE SCALE GENOMIC DNA]</scope>
    <source>
        <strain evidence="1 2">ALL</strain>
    </source>
</reference>
<name>A0A4U5PCX5_STECR</name>
<reference evidence="1 2" key="1">
    <citation type="journal article" date="2015" name="Genome Biol.">
        <title>Comparative genomics of Steinernema reveals deeply conserved gene regulatory networks.</title>
        <authorList>
            <person name="Dillman A.R."/>
            <person name="Macchietto M."/>
            <person name="Porter C.F."/>
            <person name="Rogers A."/>
            <person name="Williams B."/>
            <person name="Antoshechkin I."/>
            <person name="Lee M.M."/>
            <person name="Goodwin Z."/>
            <person name="Lu X."/>
            <person name="Lewis E.E."/>
            <person name="Goodrich-Blair H."/>
            <person name="Stock S.P."/>
            <person name="Adams B.J."/>
            <person name="Sternberg P.W."/>
            <person name="Mortazavi A."/>
        </authorList>
    </citation>
    <scope>NUCLEOTIDE SEQUENCE [LARGE SCALE GENOMIC DNA]</scope>
    <source>
        <strain evidence="1 2">ALL</strain>
    </source>
</reference>
<dbReference type="AlphaFoldDB" id="A0A4U5PCX5"/>
<protein>
    <submittedName>
        <fullName evidence="1">Uncharacterized protein</fullName>
    </submittedName>
</protein>
<organism evidence="1 2">
    <name type="scientific">Steinernema carpocapsae</name>
    <name type="common">Entomopathogenic nematode</name>
    <dbReference type="NCBI Taxonomy" id="34508"/>
    <lineage>
        <taxon>Eukaryota</taxon>
        <taxon>Metazoa</taxon>
        <taxon>Ecdysozoa</taxon>
        <taxon>Nematoda</taxon>
        <taxon>Chromadorea</taxon>
        <taxon>Rhabditida</taxon>
        <taxon>Tylenchina</taxon>
        <taxon>Panagrolaimomorpha</taxon>
        <taxon>Strongyloidoidea</taxon>
        <taxon>Steinernematidae</taxon>
        <taxon>Steinernema</taxon>
    </lineage>
</organism>
<sequence length="79" mass="8976">MAVWFQTGTEARNHFLRNLAVRAAGEQCAPEITAKSFLNSKILEPNRKNRTAISGFRRKARKPIDLLSKGQRTHLQSNQ</sequence>